<dbReference type="InterPro" id="IPR027417">
    <property type="entry name" value="P-loop_NTPase"/>
</dbReference>
<accession>M7SV14</accession>
<gene>
    <name evidence="3" type="ORF">HPHPH1_1221</name>
</gene>
<reference evidence="3 4" key="1">
    <citation type="submission" date="2013-02" db="EMBL/GenBank/DDBJ databases">
        <title>Comparitive Sequence Analysis of H. pylori Isolates.</title>
        <authorList>
            <person name="Blanchard T.G."/>
            <person name="Czinn S.J."/>
            <person name="McCracken C.M."/>
            <person name="Abolude K.A."/>
            <person name="Shefchek K.S."/>
            <person name="Maroo A.M."/>
            <person name="Santana-Cruz I.S."/>
            <person name="Tallon L.J."/>
            <person name="Ficke F.W.F."/>
        </authorList>
    </citation>
    <scope>NUCLEOTIDE SEQUENCE [LARGE SCALE GENOMIC DNA]</scope>
    <source>
        <strain evidence="3 4">Hp H-1</strain>
    </source>
</reference>
<dbReference type="InterPro" id="IPR026866">
    <property type="entry name" value="CR006_AAA"/>
</dbReference>
<dbReference type="PATRIC" id="fig|992058.3.peg.1211"/>
<dbReference type="Gene3D" id="3.40.50.300">
    <property type="entry name" value="P-loop containing nucleotide triphosphate hydrolases"/>
    <property type="match status" value="1"/>
</dbReference>
<dbReference type="PANTHER" id="PTHR32114">
    <property type="entry name" value="ABC TRANSPORTER ABCH.3"/>
    <property type="match status" value="1"/>
</dbReference>
<feature type="coiled-coil region" evidence="1">
    <location>
        <begin position="111"/>
        <end position="138"/>
    </location>
</feature>
<dbReference type="RefSeq" id="WP_001923707.1">
    <property type="nucleotide sequence ID" value="NZ_AOTX01000038.1"/>
</dbReference>
<organism evidence="3 4">
    <name type="scientific">Helicobacter pylori Hp H-1</name>
    <dbReference type="NCBI Taxonomy" id="992058"/>
    <lineage>
        <taxon>Bacteria</taxon>
        <taxon>Pseudomonadati</taxon>
        <taxon>Campylobacterota</taxon>
        <taxon>Epsilonproteobacteria</taxon>
        <taxon>Campylobacterales</taxon>
        <taxon>Helicobacteraceae</taxon>
        <taxon>Helicobacter</taxon>
    </lineage>
</organism>
<feature type="domain" description="Protein CR006 P-loop" evidence="2">
    <location>
        <begin position="26"/>
        <end position="733"/>
    </location>
</feature>
<evidence type="ECO:0000313" key="4">
    <source>
        <dbReference type="Proteomes" id="UP000011947"/>
    </source>
</evidence>
<evidence type="ECO:0000256" key="1">
    <source>
        <dbReference type="SAM" id="Coils"/>
    </source>
</evidence>
<protein>
    <submittedName>
        <fullName evidence="3">AAA domain protein</fullName>
    </submittedName>
</protein>
<keyword evidence="1" id="KW-0175">Coiled coil</keyword>
<feature type="coiled-coil region" evidence="1">
    <location>
        <begin position="445"/>
        <end position="472"/>
    </location>
</feature>
<dbReference type="AlphaFoldDB" id="M7SV14"/>
<name>M7SV14_HELPX</name>
<feature type="coiled-coil region" evidence="1">
    <location>
        <begin position="377"/>
        <end position="411"/>
    </location>
</feature>
<dbReference type="EMBL" id="AOTX01000038">
    <property type="protein sequence ID" value="EMR58445.1"/>
    <property type="molecule type" value="Genomic_DNA"/>
</dbReference>
<evidence type="ECO:0000259" key="2">
    <source>
        <dbReference type="Pfam" id="PF13166"/>
    </source>
</evidence>
<dbReference type="Proteomes" id="UP000011947">
    <property type="component" value="Unassembled WGS sequence"/>
</dbReference>
<dbReference type="PANTHER" id="PTHR32114:SF2">
    <property type="entry name" value="ABC TRANSPORTER ABCH.3"/>
    <property type="match status" value="1"/>
</dbReference>
<comment type="caution">
    <text evidence="3">The sequence shown here is derived from an EMBL/GenBank/DDBJ whole genome shotgun (WGS) entry which is preliminary data.</text>
</comment>
<proteinExistence type="predicted"/>
<dbReference type="SUPFAM" id="SSF52540">
    <property type="entry name" value="P-loop containing nucleoside triphosphate hydrolases"/>
    <property type="match status" value="1"/>
</dbReference>
<sequence length="751" mass="88085">MNSKDNKDKQQQNVSSGISQISLKKVATFDENGASFEKLKSINFIYGANGSGKTTTSSFLKNLAENGIEDKFASSKIVWYNNESLKIEVYNKQFKEEQFRNSQVKGIFTLGKKTNENLEKIESKKESINKENEKKITNEASLKKITQEKEKEEKDFTDSCWEKLYKKNEENFKETLEGFKRKEKFKEKILKEFENDKYNQSEIVGLEKLKEKIEIVFCENQTELALLECDLTDFDSIENHSIWEQKIVGSGGVDIADLIKKLSNEDWVAQGREYVKDNSICPFCQKETITEEFKKQLESYFDTSYQESTDTIKKMKEDYTNKTDGTLERLNEIIKTEQNKLDTENLKRIIGTLRSKIKANQQKMLDKSKEMSRSFELDSTKNEIKEIRDLIDTANQEIASHNEIIKDTKNQKKICVEQTWKFLINEFKSDIQEYNKKYCGLEKGINNLEKEISENQEKVKKLENEIKELEKNMVSIKPIVNEINTLLKWYGFTNFSLACTEDEKFYRIQREDGQLVGETLSEGEVTFITFLYYYHLAKGSLKENDISKNKVLVIDDPISSLDSNILFIVSVLVKDLMKETMKEKTNIKQIIILTHNTYFYKEITLKYQGKYSFWIIKKDNNVSKIKGYEENPIKNSYELLWQEVKQAKENNASWVSLQNVMRRIIEYYFRILGDFKHNDNLNKCFENIEEERVFNSFVSWLNDGSHGTLDDLFVQSQDTSIETYLKVFEKIFKETGHEAHFKMMMGIEELD</sequence>
<evidence type="ECO:0000313" key="3">
    <source>
        <dbReference type="EMBL" id="EMR58445.1"/>
    </source>
</evidence>
<dbReference type="Pfam" id="PF13166">
    <property type="entry name" value="AAA_13"/>
    <property type="match status" value="1"/>
</dbReference>